<feature type="transmembrane region" description="Helical" evidence="6">
    <location>
        <begin position="282"/>
        <end position="303"/>
    </location>
</feature>
<feature type="domain" description="Major facilitator superfamily (MFS) profile" evidence="7">
    <location>
        <begin position="42"/>
        <end position="467"/>
    </location>
</feature>
<reference evidence="8 9" key="1">
    <citation type="journal article" date="2016" name="BMC Genomics">
        <title>Comparative genomic and transcriptomic analyses of the Fuzhuan brick tea-fermentation fungus Aspergillus cristatus.</title>
        <authorList>
            <person name="Ge Y."/>
            <person name="Wang Y."/>
            <person name="Liu Y."/>
            <person name="Tan Y."/>
            <person name="Ren X."/>
            <person name="Zhang X."/>
            <person name="Hyde K.D."/>
            <person name="Liu Y."/>
            <person name="Liu Z."/>
        </authorList>
    </citation>
    <scope>NUCLEOTIDE SEQUENCE [LARGE SCALE GENOMIC DNA]</scope>
    <source>
        <strain evidence="8 9">GZAAS20.1005</strain>
    </source>
</reference>
<dbReference type="FunFam" id="1.20.1250.20:FF:000188">
    <property type="entry name" value="MFS general substrate transporter"/>
    <property type="match status" value="1"/>
</dbReference>
<name>A0A1E3B7Z3_ASPCR</name>
<feature type="transmembrane region" description="Helical" evidence="6">
    <location>
        <begin position="315"/>
        <end position="336"/>
    </location>
</feature>
<feature type="transmembrane region" description="Helical" evidence="6">
    <location>
        <begin position="38"/>
        <end position="55"/>
    </location>
</feature>
<organism evidence="8 9">
    <name type="scientific">Aspergillus cristatus</name>
    <name type="common">Chinese Fuzhuan brick tea-fermentation fungus</name>
    <name type="synonym">Eurotium cristatum</name>
    <dbReference type="NCBI Taxonomy" id="573508"/>
    <lineage>
        <taxon>Eukaryota</taxon>
        <taxon>Fungi</taxon>
        <taxon>Dikarya</taxon>
        <taxon>Ascomycota</taxon>
        <taxon>Pezizomycotina</taxon>
        <taxon>Eurotiomycetes</taxon>
        <taxon>Eurotiomycetidae</taxon>
        <taxon>Eurotiales</taxon>
        <taxon>Aspergillaceae</taxon>
        <taxon>Aspergillus</taxon>
        <taxon>Aspergillus subgen. Aspergillus</taxon>
    </lineage>
</organism>
<dbReference type="PROSITE" id="PS50850">
    <property type="entry name" value="MFS"/>
    <property type="match status" value="1"/>
</dbReference>
<dbReference type="PANTHER" id="PTHR43791">
    <property type="entry name" value="PERMEASE-RELATED"/>
    <property type="match status" value="1"/>
</dbReference>
<dbReference type="InterPro" id="IPR011701">
    <property type="entry name" value="MFS"/>
</dbReference>
<dbReference type="GO" id="GO:0022857">
    <property type="term" value="F:transmembrane transporter activity"/>
    <property type="evidence" value="ECO:0007669"/>
    <property type="project" value="InterPro"/>
</dbReference>
<dbReference type="Pfam" id="PF07690">
    <property type="entry name" value="MFS_1"/>
    <property type="match status" value="1"/>
</dbReference>
<keyword evidence="5 6" id="KW-0472">Membrane</keyword>
<evidence type="ECO:0000256" key="2">
    <source>
        <dbReference type="ARBA" id="ARBA00022448"/>
    </source>
</evidence>
<feature type="transmembrane region" description="Helical" evidence="6">
    <location>
        <begin position="108"/>
        <end position="127"/>
    </location>
</feature>
<dbReference type="VEuPathDB" id="FungiDB:SI65_07492"/>
<sequence length="467" mass="51930">MDTAGIDDEKPDTSHKPIDSVQDLAYQQKLTRRVLFKLDTRILPILAILFLLSFLDRTNVGNAKIIGLEEDLGITDHQYDIGLAVYYLTYVLSELPSNLILKKASPRIWLPLITALWGVMTMCLGFVRNFAGFVAVRCLLGAFEGGLLPGMVLYLSFFYRRGDLALRIGLFYTAASLSGAFGGLLARGLAEIGPRGGLEGWRWIFIIEGLLTVTCAAISYFGLPNNPATAPFLTIEEREFVRDRLSGDNPCAPAGTLASEQESFQWSEVHRGLLDPRMWLSAAAYFSLLSGMYSFGLFLPTIINDSGYAANEDQVQLWSVIPYAVAAVFTVMVAFFSDRLQLRGTLMLVTMPLAIAGYAAIANVPRRTPKIWNDFYHGHGDRATTSAMQLTIANCGGFVATFIYPSKDKPQYHRGHTVVLGLLVFSWFMILLNVLYCAKVNRDKKRGKYAQYAGYNDDRNPDFKLVL</sequence>
<feature type="transmembrane region" description="Helical" evidence="6">
    <location>
        <begin position="134"/>
        <end position="157"/>
    </location>
</feature>
<dbReference type="SUPFAM" id="SSF103473">
    <property type="entry name" value="MFS general substrate transporter"/>
    <property type="match status" value="1"/>
</dbReference>
<comment type="subcellular location">
    <subcellularLocation>
        <location evidence="1">Membrane</location>
        <topology evidence="1">Multi-pass membrane protein</topology>
    </subcellularLocation>
</comment>
<dbReference type="OrthoDB" id="9971669at2759"/>
<feature type="transmembrane region" description="Helical" evidence="6">
    <location>
        <begin position="383"/>
        <end position="404"/>
    </location>
</feature>
<evidence type="ECO:0000256" key="5">
    <source>
        <dbReference type="ARBA" id="ARBA00023136"/>
    </source>
</evidence>
<evidence type="ECO:0000256" key="6">
    <source>
        <dbReference type="SAM" id="Phobius"/>
    </source>
</evidence>
<feature type="transmembrane region" description="Helical" evidence="6">
    <location>
        <begin position="342"/>
        <end position="362"/>
    </location>
</feature>
<dbReference type="AlphaFoldDB" id="A0A1E3B7Z3"/>
<dbReference type="EMBL" id="JXNT01000009">
    <property type="protein sequence ID" value="ODM17093.1"/>
    <property type="molecule type" value="Genomic_DNA"/>
</dbReference>
<dbReference type="Gene3D" id="1.20.1250.20">
    <property type="entry name" value="MFS general substrate transporter like domains"/>
    <property type="match status" value="2"/>
</dbReference>
<evidence type="ECO:0000313" key="8">
    <source>
        <dbReference type="EMBL" id="ODM17093.1"/>
    </source>
</evidence>
<dbReference type="GO" id="GO:0016020">
    <property type="term" value="C:membrane"/>
    <property type="evidence" value="ECO:0007669"/>
    <property type="project" value="UniProtKB-SubCell"/>
</dbReference>
<keyword evidence="9" id="KW-1185">Reference proteome</keyword>
<evidence type="ECO:0000313" key="9">
    <source>
        <dbReference type="Proteomes" id="UP000094569"/>
    </source>
</evidence>
<dbReference type="PANTHER" id="PTHR43791:SF67">
    <property type="entry name" value="TRANSPORTER, PUTATIVE (AFU_ORTHOLOGUE AFUA_3G04010)-RELATED"/>
    <property type="match status" value="1"/>
</dbReference>
<keyword evidence="3 6" id="KW-0812">Transmembrane</keyword>
<dbReference type="Proteomes" id="UP000094569">
    <property type="component" value="Unassembled WGS sequence"/>
</dbReference>
<keyword evidence="2" id="KW-0813">Transport</keyword>
<evidence type="ECO:0000259" key="7">
    <source>
        <dbReference type="PROSITE" id="PS50850"/>
    </source>
</evidence>
<proteinExistence type="predicted"/>
<protein>
    <recommendedName>
        <fullName evidence="7">Major facilitator superfamily (MFS) profile domain-containing protein</fullName>
    </recommendedName>
</protein>
<feature type="transmembrane region" description="Helical" evidence="6">
    <location>
        <begin position="201"/>
        <end position="223"/>
    </location>
</feature>
<comment type="caution">
    <text evidence="8">The sequence shown here is derived from an EMBL/GenBank/DDBJ whole genome shotgun (WGS) entry which is preliminary data.</text>
</comment>
<keyword evidence="4 6" id="KW-1133">Transmembrane helix</keyword>
<dbReference type="InterPro" id="IPR020846">
    <property type="entry name" value="MFS_dom"/>
</dbReference>
<evidence type="ECO:0000256" key="4">
    <source>
        <dbReference type="ARBA" id="ARBA00022989"/>
    </source>
</evidence>
<evidence type="ECO:0000256" key="3">
    <source>
        <dbReference type="ARBA" id="ARBA00022692"/>
    </source>
</evidence>
<dbReference type="InterPro" id="IPR036259">
    <property type="entry name" value="MFS_trans_sf"/>
</dbReference>
<accession>A0A1E3B7Z3</accession>
<evidence type="ECO:0000256" key="1">
    <source>
        <dbReference type="ARBA" id="ARBA00004141"/>
    </source>
</evidence>
<feature type="transmembrane region" description="Helical" evidence="6">
    <location>
        <begin position="416"/>
        <end position="438"/>
    </location>
</feature>
<feature type="transmembrane region" description="Helical" evidence="6">
    <location>
        <begin position="169"/>
        <end position="189"/>
    </location>
</feature>
<gene>
    <name evidence="8" type="ORF">SI65_07492</name>
</gene>